<dbReference type="Proteomes" id="UP001595279">
    <property type="component" value="Unassembled WGS sequence"/>
</dbReference>
<dbReference type="EMBL" id="JBHRSA010000046">
    <property type="protein sequence ID" value="MFC3041197.1"/>
    <property type="molecule type" value="Genomic_DNA"/>
</dbReference>
<evidence type="ECO:0000313" key="1">
    <source>
        <dbReference type="EMBL" id="MFC3041197.1"/>
    </source>
</evidence>
<evidence type="ECO:0000313" key="2">
    <source>
        <dbReference type="Proteomes" id="UP001595279"/>
    </source>
</evidence>
<reference evidence="2" key="1">
    <citation type="journal article" date="2019" name="Int. J. Syst. Evol. Microbiol.">
        <title>The Global Catalogue of Microorganisms (GCM) 10K type strain sequencing project: providing services to taxonomists for standard genome sequencing and annotation.</title>
        <authorList>
            <consortium name="The Broad Institute Genomics Platform"/>
            <consortium name="The Broad Institute Genome Sequencing Center for Infectious Disease"/>
            <person name="Wu L."/>
            <person name="Ma J."/>
        </authorList>
    </citation>
    <scope>NUCLEOTIDE SEQUENCE [LARGE SCALE GENOMIC DNA]</scope>
    <source>
        <strain evidence="2">KCTC 13128</strain>
    </source>
</reference>
<sequence>MDEQLQDLVNRTADRLGLQQYELARHSIFRQTNTFHETVYILNMEWFPNHVQESGENFNPAGTAVVEVDIHSHQVRQLIFSEGVTFEENKNLPSSDKEDAIEWVEKMTGLEFGRQFRLVDEQADTLYFQAAVDNVPVYPSGTIELRFDEEGNLILFSVDGTFPDEEHIRWEPFNLTTDKTGQTAEEQVKLMEIPLEEETRWLPVYGLNTVFLTNDASRTISFEEVEKHLTYVGKDTLLEWNQPAEEEFAEEEVDFSLEVTEKQALENEMDPDTQPLTETDQAKAVEEAVYFLQRVYPEGSGTWRLAGIYRQNGYIFADLKGAETTNKVVERKIRLILDKDDLHAVSYLDNQVIVDIFQQFEPAEQTRLSTEESYQKLKDHVDVTPVYVYEASQEKYILCGKIASDYGVDAVTGEVISLNEL</sequence>
<accession>A0ABV7CXH4</accession>
<proteinExistence type="predicted"/>
<organism evidence="1 2">
    <name type="scientific">Virgibacillus xinjiangensis</name>
    <dbReference type="NCBI Taxonomy" id="393090"/>
    <lineage>
        <taxon>Bacteria</taxon>
        <taxon>Bacillati</taxon>
        <taxon>Bacillota</taxon>
        <taxon>Bacilli</taxon>
        <taxon>Bacillales</taxon>
        <taxon>Bacillaceae</taxon>
        <taxon>Virgibacillus</taxon>
    </lineage>
</organism>
<gene>
    <name evidence="1" type="ORF">ACFOGI_13190</name>
</gene>
<dbReference type="RefSeq" id="WP_390273401.1">
    <property type="nucleotide sequence ID" value="NZ_JBHRSA010000046.1"/>
</dbReference>
<keyword evidence="2" id="KW-1185">Reference proteome</keyword>
<comment type="caution">
    <text evidence="1">The sequence shown here is derived from an EMBL/GenBank/DDBJ whole genome shotgun (WGS) entry which is preliminary data.</text>
</comment>
<protein>
    <recommendedName>
        <fullName evidence="3">PepSY domain-containing protein</fullName>
    </recommendedName>
</protein>
<name>A0ABV7CXH4_9BACI</name>
<evidence type="ECO:0008006" key="3">
    <source>
        <dbReference type="Google" id="ProtNLM"/>
    </source>
</evidence>